<evidence type="ECO:0000256" key="5">
    <source>
        <dbReference type="ARBA" id="ARBA00022771"/>
    </source>
</evidence>
<keyword evidence="5 11" id="KW-0863">Zinc-finger</keyword>
<evidence type="ECO:0000313" key="14">
    <source>
        <dbReference type="EMBL" id="WPG97625.1"/>
    </source>
</evidence>
<evidence type="ECO:0000256" key="12">
    <source>
        <dbReference type="SAM" id="MobiDB-lite"/>
    </source>
</evidence>
<dbReference type="FunFam" id="3.30.160.60:FF:000630">
    <property type="entry name" value="Zinc finger protein 180"/>
    <property type="match status" value="1"/>
</dbReference>
<evidence type="ECO:0000256" key="10">
    <source>
        <dbReference type="ARBA" id="ARBA00023242"/>
    </source>
</evidence>
<feature type="compositionally biased region" description="Polar residues" evidence="12">
    <location>
        <begin position="188"/>
        <end position="217"/>
    </location>
</feature>
<dbReference type="GO" id="GO:0005634">
    <property type="term" value="C:nucleus"/>
    <property type="evidence" value="ECO:0007669"/>
    <property type="project" value="UniProtKB-SubCell"/>
</dbReference>
<comment type="similarity">
    <text evidence="2">Belongs to the krueppel C2H2-type zinc-finger protein family.</text>
</comment>
<evidence type="ECO:0000256" key="2">
    <source>
        <dbReference type="ARBA" id="ARBA00006991"/>
    </source>
</evidence>
<sequence>MIPGADPMGAPSFTARRPNASHLPSFELPPPPATFHPNKFNFPMSSSQPNASLTSVGNLLTPPSNSSADGLSPLPSAVTTGTSMTNTQVFSPNSMWQTQNSSYGGYQSTGAPFGRALYSPSLNSMVRSSPTSEGLPPPPYEVSQFNAPSMSASSLSNSSSLINNTMMTPVSASASQTSPVHAQDAFSRHSTNGYSSYASTPQQGTFSYSNGPSSIHSPISAGGSMTKMSPVNGHGQIPSLHSQQQQYSRYGSYGQGPVLSNINNPNGHLSLVGGGMHQHSMMPGYNSGHAAHMGHHMYNQQQSTHNDRPFKCDQCPQSFNRNHDLKRHKRIHLAVKPFPCGHCDKSFSRKDALKRHVLVKGCGRAHASDDSKLDGSISPASKSESVHTSPIVTASA</sequence>
<evidence type="ECO:0000256" key="4">
    <source>
        <dbReference type="ARBA" id="ARBA00022737"/>
    </source>
</evidence>
<dbReference type="GO" id="GO:0010468">
    <property type="term" value="P:regulation of gene expression"/>
    <property type="evidence" value="ECO:0007669"/>
    <property type="project" value="TreeGrafter"/>
</dbReference>
<dbReference type="InterPro" id="IPR050331">
    <property type="entry name" value="Zinc_finger"/>
</dbReference>
<dbReference type="PROSITE" id="PS50157">
    <property type="entry name" value="ZINC_FINGER_C2H2_2"/>
    <property type="match status" value="2"/>
</dbReference>
<dbReference type="EMBL" id="CP138580">
    <property type="protein sequence ID" value="WPG97625.1"/>
    <property type="molecule type" value="Genomic_DNA"/>
</dbReference>
<organism evidence="14 15">
    <name type="scientific">Acrodontium crateriforme</name>
    <dbReference type="NCBI Taxonomy" id="150365"/>
    <lineage>
        <taxon>Eukaryota</taxon>
        <taxon>Fungi</taxon>
        <taxon>Dikarya</taxon>
        <taxon>Ascomycota</taxon>
        <taxon>Pezizomycotina</taxon>
        <taxon>Dothideomycetes</taxon>
        <taxon>Dothideomycetidae</taxon>
        <taxon>Mycosphaerellales</taxon>
        <taxon>Teratosphaeriaceae</taxon>
        <taxon>Acrodontium</taxon>
    </lineage>
</organism>
<keyword evidence="3" id="KW-0479">Metal-binding</keyword>
<proteinExistence type="inferred from homology"/>
<feature type="domain" description="C2H2-type" evidence="13">
    <location>
        <begin position="310"/>
        <end position="337"/>
    </location>
</feature>
<dbReference type="AlphaFoldDB" id="A0AAQ3M0L1"/>
<dbReference type="FunFam" id="3.30.160.60:FF:001156">
    <property type="entry name" value="Zinc finger protein 407"/>
    <property type="match status" value="1"/>
</dbReference>
<feature type="compositionally biased region" description="Polar residues" evidence="12">
    <location>
        <begin position="77"/>
        <end position="94"/>
    </location>
</feature>
<dbReference type="GO" id="GO:0008270">
    <property type="term" value="F:zinc ion binding"/>
    <property type="evidence" value="ECO:0007669"/>
    <property type="project" value="UniProtKB-KW"/>
</dbReference>
<keyword evidence="10" id="KW-0539">Nucleus</keyword>
<feature type="domain" description="C2H2-type" evidence="13">
    <location>
        <begin position="338"/>
        <end position="371"/>
    </location>
</feature>
<keyword evidence="6" id="KW-0862">Zinc</keyword>
<reference evidence="14 15" key="1">
    <citation type="submission" date="2023-11" db="EMBL/GenBank/DDBJ databases">
        <title>An acidophilic fungus is an integral part of prey digestion in a carnivorous sundew plant.</title>
        <authorList>
            <person name="Tsai I.J."/>
        </authorList>
    </citation>
    <scope>NUCLEOTIDE SEQUENCE [LARGE SCALE GENOMIC DNA]</scope>
    <source>
        <strain evidence="14">169a</strain>
    </source>
</reference>
<evidence type="ECO:0000256" key="3">
    <source>
        <dbReference type="ARBA" id="ARBA00022723"/>
    </source>
</evidence>
<accession>A0AAQ3M0L1</accession>
<dbReference type="SUPFAM" id="SSF57667">
    <property type="entry name" value="beta-beta-alpha zinc fingers"/>
    <property type="match status" value="1"/>
</dbReference>
<keyword evidence="4" id="KW-0677">Repeat</keyword>
<gene>
    <name evidence="14" type="ORF">R9X50_00040500</name>
</gene>
<dbReference type="PANTHER" id="PTHR16515:SF58">
    <property type="entry name" value="ZINC FINGER PROTEIN 22"/>
    <property type="match status" value="1"/>
</dbReference>
<evidence type="ECO:0000313" key="15">
    <source>
        <dbReference type="Proteomes" id="UP001303373"/>
    </source>
</evidence>
<dbReference type="PANTHER" id="PTHR16515">
    <property type="entry name" value="PR DOMAIN ZINC FINGER PROTEIN"/>
    <property type="match status" value="1"/>
</dbReference>
<dbReference type="Pfam" id="PF00096">
    <property type="entry name" value="zf-C2H2"/>
    <property type="match status" value="2"/>
</dbReference>
<feature type="region of interest" description="Disordered" evidence="12">
    <location>
        <begin position="61"/>
        <end position="94"/>
    </location>
</feature>
<evidence type="ECO:0000256" key="1">
    <source>
        <dbReference type="ARBA" id="ARBA00004123"/>
    </source>
</evidence>
<protein>
    <recommendedName>
        <fullName evidence="13">C2H2-type domain-containing protein</fullName>
    </recommendedName>
</protein>
<dbReference type="Gene3D" id="3.30.160.60">
    <property type="entry name" value="Classic Zinc Finger"/>
    <property type="match status" value="2"/>
</dbReference>
<feature type="compositionally biased region" description="Polar residues" evidence="12">
    <location>
        <begin position="378"/>
        <end position="396"/>
    </location>
</feature>
<evidence type="ECO:0000256" key="8">
    <source>
        <dbReference type="ARBA" id="ARBA00023125"/>
    </source>
</evidence>
<evidence type="ECO:0000259" key="13">
    <source>
        <dbReference type="PROSITE" id="PS50157"/>
    </source>
</evidence>
<name>A0AAQ3M0L1_9PEZI</name>
<evidence type="ECO:0000256" key="9">
    <source>
        <dbReference type="ARBA" id="ARBA00023163"/>
    </source>
</evidence>
<comment type="subcellular location">
    <subcellularLocation>
        <location evidence="1">Nucleus</location>
    </subcellularLocation>
</comment>
<dbReference type="InterPro" id="IPR036236">
    <property type="entry name" value="Znf_C2H2_sf"/>
</dbReference>
<feature type="region of interest" description="Disordered" evidence="12">
    <location>
        <begin position="1"/>
        <end position="22"/>
    </location>
</feature>
<keyword evidence="7" id="KW-0805">Transcription regulation</keyword>
<feature type="region of interest" description="Disordered" evidence="12">
    <location>
        <begin position="364"/>
        <end position="396"/>
    </location>
</feature>
<dbReference type="GO" id="GO:0003677">
    <property type="term" value="F:DNA binding"/>
    <property type="evidence" value="ECO:0007669"/>
    <property type="project" value="UniProtKB-KW"/>
</dbReference>
<dbReference type="PROSITE" id="PS00028">
    <property type="entry name" value="ZINC_FINGER_C2H2_1"/>
    <property type="match status" value="1"/>
</dbReference>
<evidence type="ECO:0000256" key="6">
    <source>
        <dbReference type="ARBA" id="ARBA00022833"/>
    </source>
</evidence>
<dbReference type="SMART" id="SM00355">
    <property type="entry name" value="ZnF_C2H2"/>
    <property type="match status" value="2"/>
</dbReference>
<evidence type="ECO:0000256" key="11">
    <source>
        <dbReference type="PROSITE-ProRule" id="PRU00042"/>
    </source>
</evidence>
<keyword evidence="9" id="KW-0804">Transcription</keyword>
<evidence type="ECO:0000256" key="7">
    <source>
        <dbReference type="ARBA" id="ARBA00023015"/>
    </source>
</evidence>
<feature type="region of interest" description="Disordered" evidence="12">
    <location>
        <begin position="172"/>
        <end position="254"/>
    </location>
</feature>
<dbReference type="Proteomes" id="UP001303373">
    <property type="component" value="Chromosome 1"/>
</dbReference>
<keyword evidence="15" id="KW-1185">Reference proteome</keyword>
<feature type="compositionally biased region" description="Low complexity" evidence="12">
    <location>
        <begin position="242"/>
        <end position="254"/>
    </location>
</feature>
<keyword evidence="8" id="KW-0238">DNA-binding</keyword>
<dbReference type="InterPro" id="IPR013087">
    <property type="entry name" value="Znf_C2H2_type"/>
</dbReference>